<protein>
    <submittedName>
        <fullName evidence="2">Formyl-CoA transferase</fullName>
    </submittedName>
</protein>
<dbReference type="Gene3D" id="3.30.1540.10">
    <property type="entry name" value="formyl-coa transferase, domain 3"/>
    <property type="match status" value="1"/>
</dbReference>
<dbReference type="AlphaFoldDB" id="A0A2T2WJT0"/>
<dbReference type="Pfam" id="PF02515">
    <property type="entry name" value="CoA_transf_3"/>
    <property type="match status" value="1"/>
</dbReference>
<reference evidence="2 3" key="1">
    <citation type="journal article" date="2014" name="BMC Genomics">
        <title>Comparison of environmental and isolate Sulfobacillus genomes reveals diverse carbon, sulfur, nitrogen, and hydrogen metabolisms.</title>
        <authorList>
            <person name="Justice N.B."/>
            <person name="Norman A."/>
            <person name="Brown C.T."/>
            <person name="Singh A."/>
            <person name="Thomas B.C."/>
            <person name="Banfield J.F."/>
        </authorList>
    </citation>
    <scope>NUCLEOTIDE SEQUENCE [LARGE SCALE GENOMIC DNA]</scope>
    <source>
        <strain evidence="2">AMDSBA3</strain>
    </source>
</reference>
<dbReference type="PANTHER" id="PTHR48207">
    <property type="entry name" value="SUCCINATE--HYDROXYMETHYLGLUTARATE COA-TRANSFERASE"/>
    <property type="match status" value="1"/>
</dbReference>
<sequence length="385" mass="42620">MQPLNNVVVLDLSRILTGPFCTMMLADFGADVIKIEPPQGDDTRHWGPPFIAGESAYYLSVNRNKRSIVLDFREERDRHSFLEMVKQADVVVENYRPGTMDRWGFDYSSLRAVNPRIIMASISGFGATGPGRERPGYDVVAQAMSGLMAVTGDGSAPMKAGFSVADVGAGMWAAYGIMVALWARQSTGEGQWIDTSLYETLISWQTYQAGNYHASGQLPRPMGTAHPNIAPYQAIKAQDGYLVIACGNDALWQKMVDACGIAFGNDPQFRTNADRVRHREELISKLESEVFARHTVQEWLSRLEPVGVPAAPIQSFEQVFSDPQVLFRNMDVVIDHPVSGPIHQLGIPVKLSGTPGAIRTPPPLLNQHDQEIRRQFHLDDQSPTR</sequence>
<evidence type="ECO:0000313" key="3">
    <source>
        <dbReference type="Proteomes" id="UP000241848"/>
    </source>
</evidence>
<evidence type="ECO:0000256" key="1">
    <source>
        <dbReference type="ARBA" id="ARBA00022679"/>
    </source>
</evidence>
<comment type="caution">
    <text evidence="2">The sequence shown here is derived from an EMBL/GenBank/DDBJ whole genome shotgun (WGS) entry which is preliminary data.</text>
</comment>
<dbReference type="EMBL" id="PXYV01000016">
    <property type="protein sequence ID" value="PSR22475.1"/>
    <property type="molecule type" value="Genomic_DNA"/>
</dbReference>
<dbReference type="GO" id="GO:0008410">
    <property type="term" value="F:CoA-transferase activity"/>
    <property type="evidence" value="ECO:0007669"/>
    <property type="project" value="TreeGrafter"/>
</dbReference>
<dbReference type="Gene3D" id="3.40.50.10540">
    <property type="entry name" value="Crotonobetainyl-coa:carnitine coa-transferase, domain 1"/>
    <property type="match status" value="1"/>
</dbReference>
<organism evidence="2 3">
    <name type="scientific">Sulfobacillus acidophilus</name>
    <dbReference type="NCBI Taxonomy" id="53633"/>
    <lineage>
        <taxon>Bacteria</taxon>
        <taxon>Bacillati</taxon>
        <taxon>Bacillota</taxon>
        <taxon>Clostridia</taxon>
        <taxon>Eubacteriales</taxon>
        <taxon>Clostridiales Family XVII. Incertae Sedis</taxon>
        <taxon>Sulfobacillus</taxon>
    </lineage>
</organism>
<dbReference type="InterPro" id="IPR003673">
    <property type="entry name" value="CoA-Trfase_fam_III"/>
</dbReference>
<dbReference type="InterPro" id="IPR050483">
    <property type="entry name" value="CoA-transferase_III_domain"/>
</dbReference>
<dbReference type="PANTHER" id="PTHR48207:SF3">
    <property type="entry name" value="SUCCINATE--HYDROXYMETHYLGLUTARATE COA-TRANSFERASE"/>
    <property type="match status" value="1"/>
</dbReference>
<evidence type="ECO:0000313" key="2">
    <source>
        <dbReference type="EMBL" id="PSR22475.1"/>
    </source>
</evidence>
<gene>
    <name evidence="2" type="ORF">C7B45_06540</name>
</gene>
<keyword evidence="1 2" id="KW-0808">Transferase</keyword>
<dbReference type="SUPFAM" id="SSF89796">
    <property type="entry name" value="CoA-transferase family III (CaiB/BaiF)"/>
    <property type="match status" value="1"/>
</dbReference>
<name>A0A2T2WJT0_9FIRM</name>
<accession>A0A2T2WJT0</accession>
<dbReference type="InterPro" id="IPR023606">
    <property type="entry name" value="CoA-Trfase_III_dom_1_sf"/>
</dbReference>
<proteinExistence type="predicted"/>
<dbReference type="Proteomes" id="UP000241848">
    <property type="component" value="Unassembled WGS sequence"/>
</dbReference>
<dbReference type="InterPro" id="IPR044855">
    <property type="entry name" value="CoA-Trfase_III_dom3_sf"/>
</dbReference>